<keyword evidence="6" id="KW-0472">Membrane</keyword>
<dbReference type="AlphaFoldDB" id="A0A978UVI4"/>
<evidence type="ECO:0000256" key="6">
    <source>
        <dbReference type="ARBA" id="ARBA00023136"/>
    </source>
</evidence>
<keyword evidence="4" id="KW-0677">Repeat</keyword>
<proteinExistence type="predicted"/>
<keyword evidence="7" id="KW-0675">Receptor</keyword>
<evidence type="ECO:0000256" key="3">
    <source>
        <dbReference type="ARBA" id="ARBA00022729"/>
    </source>
</evidence>
<evidence type="ECO:0000256" key="4">
    <source>
        <dbReference type="ARBA" id="ARBA00022737"/>
    </source>
</evidence>
<accession>A0A978UVI4</accession>
<reference evidence="10" key="1">
    <citation type="journal article" date="2021" name="Front. Plant Sci.">
        <title>Chromosome-Scale Genome Assembly for Chinese Sour Jujube and Insights Into Its Genome Evolution and Domestication Signature.</title>
        <authorList>
            <person name="Shen L.-Y."/>
            <person name="Luo H."/>
            <person name="Wang X.-L."/>
            <person name="Wang X.-M."/>
            <person name="Qiu X.-J."/>
            <person name="Liu H."/>
            <person name="Zhou S.-S."/>
            <person name="Jia K.-H."/>
            <person name="Nie S."/>
            <person name="Bao Y.-T."/>
            <person name="Zhang R.-G."/>
            <person name="Yun Q.-Z."/>
            <person name="Chai Y.-H."/>
            <person name="Lu J.-Y."/>
            <person name="Li Y."/>
            <person name="Zhao S.-W."/>
            <person name="Mao J.-F."/>
            <person name="Jia S.-G."/>
            <person name="Mao Y.-M."/>
        </authorList>
    </citation>
    <scope>NUCLEOTIDE SEQUENCE</scope>
    <source>
        <strain evidence="10">AT0</strain>
        <tissue evidence="10">Leaf</tissue>
    </source>
</reference>
<dbReference type="GO" id="GO:0016020">
    <property type="term" value="C:membrane"/>
    <property type="evidence" value="ECO:0007669"/>
    <property type="project" value="UniProtKB-SubCell"/>
</dbReference>
<dbReference type="SUPFAM" id="SSF52047">
    <property type="entry name" value="RNI-like"/>
    <property type="match status" value="1"/>
</dbReference>
<keyword evidence="5" id="KW-1133">Transmembrane helix</keyword>
<dbReference type="Pfam" id="PF23598">
    <property type="entry name" value="LRR_14"/>
    <property type="match status" value="1"/>
</dbReference>
<evidence type="ECO:0000256" key="8">
    <source>
        <dbReference type="ARBA" id="ARBA00023180"/>
    </source>
</evidence>
<name>A0A978UVI4_ZIZJJ</name>
<comment type="subcellular location">
    <subcellularLocation>
        <location evidence="1">Membrane</location>
        <topology evidence="1">Single-pass type I membrane protein</topology>
    </subcellularLocation>
</comment>
<sequence length="601" mass="66060">MKHSSTFIPGKCFFIFLCGILFLTKLSFCIGDLDVACIDAERKALVKFKEGLTDPSGRTGHVVELNLHCPYSESLDGDGTMQTLSGKIDPSLLVSKYLNHLDLSMNDFGGSRILSFIGSLQSLRYLNLSGASFGGTIPPSLGNLSRLIYLDLNKVYQFELTKSSLYWLSGLSSLKYLHLGGWDMSMSATTKSSLYWLSGLSSLKYLHLGGWDMSILVVQIKRLVYLDLNSNNLYGPLPDKIASLASLENLDFSLSSIEGQLSKKLGKLCNLQSLKLSQNKITGEITNVFDTLSTFSRSNSETLNLGYNELTGNLPNSLGYLKSLRYLQMPYHLFQGSLPGSNGNLSALEQISSSNNKLTGILKSLGHLSKLTVLDISENMWEGVITETHLANLSSLKELTMDKASPNISFVFDISSDWIPPFKVTYLLSKSSRVGARFPTWLKNQSDLSYVGPLPLWSSNVTELYLRDNQFSGPIPPNMGEVKSHQDGDFEWIETLDISMNHISSTIPLSMSSLTFLNHLNLSYNNLSEKIPTANQFLTLDDPSIYQGNAGICGRPLSTDCPDSDQSKLGGDGEDTDGDGGDKFKKLGFIISIVIGFFVGL</sequence>
<evidence type="ECO:0000259" key="9">
    <source>
        <dbReference type="Pfam" id="PF23598"/>
    </source>
</evidence>
<dbReference type="InterPro" id="IPR055414">
    <property type="entry name" value="LRR_R13L4/SHOC2-like"/>
</dbReference>
<evidence type="ECO:0000256" key="2">
    <source>
        <dbReference type="ARBA" id="ARBA00022692"/>
    </source>
</evidence>
<protein>
    <recommendedName>
        <fullName evidence="9">Disease resistance R13L4/SHOC-2-like LRR domain-containing protein</fullName>
    </recommendedName>
</protein>
<dbReference type="Pfam" id="PF13516">
    <property type="entry name" value="LRR_6"/>
    <property type="match status" value="2"/>
</dbReference>
<keyword evidence="8" id="KW-0325">Glycoprotein</keyword>
<dbReference type="InterPro" id="IPR046956">
    <property type="entry name" value="RLP23-like"/>
</dbReference>
<evidence type="ECO:0000313" key="11">
    <source>
        <dbReference type="Proteomes" id="UP000813462"/>
    </source>
</evidence>
<feature type="domain" description="Disease resistance R13L4/SHOC-2-like LRR" evidence="9">
    <location>
        <begin position="301"/>
        <end position="449"/>
    </location>
</feature>
<dbReference type="EMBL" id="JAEACU010000009">
    <property type="protein sequence ID" value="KAH7518884.1"/>
    <property type="molecule type" value="Genomic_DNA"/>
</dbReference>
<dbReference type="PANTHER" id="PTHR48063:SF81">
    <property type="entry name" value="LEUCINE-RICH REPEAT-CONTAINING N-TERMINAL PLANT-TYPE DOMAIN-CONTAINING PROTEIN"/>
    <property type="match status" value="1"/>
</dbReference>
<dbReference type="InterPro" id="IPR001611">
    <property type="entry name" value="Leu-rich_rpt"/>
</dbReference>
<dbReference type="PANTHER" id="PTHR48063">
    <property type="entry name" value="LRR RECEPTOR-LIKE KINASE"/>
    <property type="match status" value="1"/>
</dbReference>
<dbReference type="Proteomes" id="UP000813462">
    <property type="component" value="Unassembled WGS sequence"/>
</dbReference>
<dbReference type="InterPro" id="IPR032675">
    <property type="entry name" value="LRR_dom_sf"/>
</dbReference>
<gene>
    <name evidence="10" type="ORF">FEM48_Zijuj09G0218400</name>
</gene>
<evidence type="ECO:0000256" key="5">
    <source>
        <dbReference type="ARBA" id="ARBA00022989"/>
    </source>
</evidence>
<dbReference type="Gene3D" id="3.80.10.10">
    <property type="entry name" value="Ribonuclease Inhibitor"/>
    <property type="match status" value="4"/>
</dbReference>
<evidence type="ECO:0000256" key="1">
    <source>
        <dbReference type="ARBA" id="ARBA00004479"/>
    </source>
</evidence>
<organism evidence="10 11">
    <name type="scientific">Ziziphus jujuba var. spinosa</name>
    <dbReference type="NCBI Taxonomy" id="714518"/>
    <lineage>
        <taxon>Eukaryota</taxon>
        <taxon>Viridiplantae</taxon>
        <taxon>Streptophyta</taxon>
        <taxon>Embryophyta</taxon>
        <taxon>Tracheophyta</taxon>
        <taxon>Spermatophyta</taxon>
        <taxon>Magnoliopsida</taxon>
        <taxon>eudicotyledons</taxon>
        <taxon>Gunneridae</taxon>
        <taxon>Pentapetalae</taxon>
        <taxon>rosids</taxon>
        <taxon>fabids</taxon>
        <taxon>Rosales</taxon>
        <taxon>Rhamnaceae</taxon>
        <taxon>Paliureae</taxon>
        <taxon>Ziziphus</taxon>
    </lineage>
</organism>
<keyword evidence="2" id="KW-0812">Transmembrane</keyword>
<keyword evidence="3" id="KW-0732">Signal</keyword>
<comment type="caution">
    <text evidence="10">The sequence shown here is derived from an EMBL/GenBank/DDBJ whole genome shotgun (WGS) entry which is preliminary data.</text>
</comment>
<dbReference type="Pfam" id="PF00560">
    <property type="entry name" value="LRR_1"/>
    <property type="match status" value="5"/>
</dbReference>
<evidence type="ECO:0000313" key="10">
    <source>
        <dbReference type="EMBL" id="KAH7518884.1"/>
    </source>
</evidence>
<evidence type="ECO:0000256" key="7">
    <source>
        <dbReference type="ARBA" id="ARBA00023170"/>
    </source>
</evidence>